<dbReference type="GO" id="GO:0009249">
    <property type="term" value="P:protein lipoylation"/>
    <property type="evidence" value="ECO:0007669"/>
    <property type="project" value="TreeGrafter"/>
</dbReference>
<dbReference type="GO" id="GO:0005960">
    <property type="term" value="C:glycine cleavage complex"/>
    <property type="evidence" value="ECO:0007669"/>
    <property type="project" value="InterPro"/>
</dbReference>
<keyword evidence="2 3" id="KW-0450">Lipoyl</keyword>
<dbReference type="InterPro" id="IPR017453">
    <property type="entry name" value="GCV_H_sub"/>
</dbReference>
<accession>A0A7X0HBJ1</accession>
<comment type="similarity">
    <text evidence="1 3">Belongs to the GcvH family.</text>
</comment>
<dbReference type="PANTHER" id="PTHR11715:SF3">
    <property type="entry name" value="GLYCINE CLEAVAGE SYSTEM H PROTEIN-RELATED"/>
    <property type="match status" value="1"/>
</dbReference>
<dbReference type="EMBL" id="JACHGY010000001">
    <property type="protein sequence ID" value="MBB6431394.1"/>
    <property type="molecule type" value="Genomic_DNA"/>
</dbReference>
<comment type="function">
    <text evidence="3">The glycine cleavage system catalyzes the degradation of glycine. The H protein shuttles the methylamine group of glycine from the P protein to the T protein.</text>
</comment>
<evidence type="ECO:0000259" key="5">
    <source>
        <dbReference type="PROSITE" id="PS50968"/>
    </source>
</evidence>
<name>A0A7X0HBJ1_9BACT</name>
<evidence type="ECO:0000256" key="1">
    <source>
        <dbReference type="ARBA" id="ARBA00009249"/>
    </source>
</evidence>
<dbReference type="InterPro" id="IPR000089">
    <property type="entry name" value="Biotin_lipoyl"/>
</dbReference>
<dbReference type="Gene3D" id="2.40.50.100">
    <property type="match status" value="1"/>
</dbReference>
<evidence type="ECO:0000256" key="3">
    <source>
        <dbReference type="HAMAP-Rule" id="MF_00272"/>
    </source>
</evidence>
<dbReference type="GO" id="GO:0005829">
    <property type="term" value="C:cytosol"/>
    <property type="evidence" value="ECO:0007669"/>
    <property type="project" value="TreeGrafter"/>
</dbReference>
<dbReference type="InterPro" id="IPR011053">
    <property type="entry name" value="Single_hybrid_motif"/>
</dbReference>
<dbReference type="Pfam" id="PF01597">
    <property type="entry name" value="GCV_H"/>
    <property type="match status" value="1"/>
</dbReference>
<evidence type="ECO:0000256" key="2">
    <source>
        <dbReference type="ARBA" id="ARBA00022823"/>
    </source>
</evidence>
<comment type="caution">
    <text evidence="6">The sequence shown here is derived from an EMBL/GenBank/DDBJ whole genome shotgun (WGS) entry which is preliminary data.</text>
</comment>
<reference evidence="6 7" key="1">
    <citation type="submission" date="2020-08" db="EMBL/GenBank/DDBJ databases">
        <title>Genomic Encyclopedia of Type Strains, Phase IV (KMG-IV): sequencing the most valuable type-strain genomes for metagenomic binning, comparative biology and taxonomic classification.</title>
        <authorList>
            <person name="Goeker M."/>
        </authorList>
    </citation>
    <scope>NUCLEOTIDE SEQUENCE [LARGE SCALE GENOMIC DNA]</scope>
    <source>
        <strain evidence="6 7">DSM 103725</strain>
    </source>
</reference>
<dbReference type="AlphaFoldDB" id="A0A7X0HBJ1"/>
<comment type="cofactor">
    <cofactor evidence="3">
        <name>(R)-lipoate</name>
        <dbReference type="ChEBI" id="CHEBI:83088"/>
    </cofactor>
    <text evidence="3">Binds 1 lipoyl cofactor covalently.</text>
</comment>
<organism evidence="6 7">
    <name type="scientific">Algisphaera agarilytica</name>
    <dbReference type="NCBI Taxonomy" id="1385975"/>
    <lineage>
        <taxon>Bacteria</taxon>
        <taxon>Pseudomonadati</taxon>
        <taxon>Planctomycetota</taxon>
        <taxon>Phycisphaerae</taxon>
        <taxon>Phycisphaerales</taxon>
        <taxon>Phycisphaeraceae</taxon>
        <taxon>Algisphaera</taxon>
    </lineage>
</organism>
<protein>
    <recommendedName>
        <fullName evidence="3">Glycine cleavage system H protein</fullName>
    </recommendedName>
</protein>
<dbReference type="CDD" id="cd06848">
    <property type="entry name" value="GCS_H"/>
    <property type="match status" value="1"/>
</dbReference>
<evidence type="ECO:0000313" key="6">
    <source>
        <dbReference type="EMBL" id="MBB6431394.1"/>
    </source>
</evidence>
<dbReference type="NCBIfam" id="TIGR00527">
    <property type="entry name" value="gcvH"/>
    <property type="match status" value="1"/>
</dbReference>
<proteinExistence type="inferred from homology"/>
<dbReference type="Proteomes" id="UP000541810">
    <property type="component" value="Unassembled WGS sequence"/>
</dbReference>
<dbReference type="HAMAP" id="MF_00272">
    <property type="entry name" value="GcvH"/>
    <property type="match status" value="1"/>
</dbReference>
<comment type="subunit">
    <text evidence="3">The glycine cleavage system is composed of four proteins: P, T, L and H.</text>
</comment>
<dbReference type="InterPro" id="IPR002930">
    <property type="entry name" value="GCV_H"/>
</dbReference>
<feature type="domain" description="Lipoyl-binding" evidence="5">
    <location>
        <begin position="22"/>
        <end position="104"/>
    </location>
</feature>
<dbReference type="PROSITE" id="PS50968">
    <property type="entry name" value="BIOTINYL_LIPOYL"/>
    <property type="match status" value="1"/>
</dbReference>
<keyword evidence="7" id="KW-1185">Reference proteome</keyword>
<dbReference type="SUPFAM" id="SSF51230">
    <property type="entry name" value="Single hybrid motif"/>
    <property type="match status" value="1"/>
</dbReference>
<evidence type="ECO:0000313" key="7">
    <source>
        <dbReference type="Proteomes" id="UP000541810"/>
    </source>
</evidence>
<dbReference type="GO" id="GO:0019464">
    <property type="term" value="P:glycine decarboxylation via glycine cleavage system"/>
    <property type="evidence" value="ECO:0007669"/>
    <property type="project" value="UniProtKB-UniRule"/>
</dbReference>
<dbReference type="PANTHER" id="PTHR11715">
    <property type="entry name" value="GLYCINE CLEAVAGE SYSTEM H PROTEIN"/>
    <property type="match status" value="1"/>
</dbReference>
<dbReference type="InterPro" id="IPR033753">
    <property type="entry name" value="GCV_H/Fam206"/>
</dbReference>
<gene>
    <name evidence="3" type="primary">gcvH</name>
    <name evidence="6" type="ORF">HNQ40_003200</name>
</gene>
<dbReference type="RefSeq" id="WP_184678864.1">
    <property type="nucleotide sequence ID" value="NZ_JACHGY010000001.1"/>
</dbReference>
<dbReference type="NCBIfam" id="NF002270">
    <property type="entry name" value="PRK01202.1"/>
    <property type="match status" value="1"/>
</dbReference>
<sequence>MPSPDDRRYLDSHEWHKPDGDLIAVGISQFAVDELTDITYLEVSVDSGPIEAGDTFGEIESVKATSDLYCGIAGEVVEVNQAVVDNPALVNDDPFGEAWIIKVKPSDAAQLESLKSAADYDADHG</sequence>
<feature type="modified residue" description="N6-lipoyllysine" evidence="3 4">
    <location>
        <position position="63"/>
    </location>
</feature>
<evidence type="ECO:0000256" key="4">
    <source>
        <dbReference type="PIRSR" id="PIRSR617453-50"/>
    </source>
</evidence>